<keyword evidence="2" id="KW-1185">Reference proteome</keyword>
<dbReference type="Proteomes" id="UP000183104">
    <property type="component" value="Unassembled WGS sequence"/>
</dbReference>
<dbReference type="RefSeq" id="WP_054964801.1">
    <property type="nucleotide sequence ID" value="NZ_FMUN01000007.1"/>
</dbReference>
<dbReference type="AlphaFoldDB" id="A0A1G5GRA6"/>
<reference evidence="2" key="1">
    <citation type="submission" date="2016-10" db="EMBL/GenBank/DDBJ databases">
        <authorList>
            <person name="Varghese N."/>
        </authorList>
    </citation>
    <scope>NUCLEOTIDE SEQUENCE [LARGE SCALE GENOMIC DNA]</scope>
    <source>
        <strain evidence="2">HL 19</strain>
    </source>
</reference>
<dbReference type="InterPro" id="IPR040632">
    <property type="entry name" value="Sulfotransfer_4"/>
</dbReference>
<dbReference type="Pfam" id="PF17784">
    <property type="entry name" value="Sulfotransfer_4"/>
    <property type="match status" value="1"/>
</dbReference>
<dbReference type="EMBL" id="FMUN01000007">
    <property type="protein sequence ID" value="SCY54112.1"/>
    <property type="molecule type" value="Genomic_DNA"/>
</dbReference>
<evidence type="ECO:0000313" key="1">
    <source>
        <dbReference type="EMBL" id="SCY54112.1"/>
    </source>
</evidence>
<dbReference type="STRING" id="381306.AN478_01265"/>
<accession>A0A1G5GRA6</accession>
<sequence length="226" mass="26716">MSLAAGISRRTRHYRDWLRVAGKEKVFCVGLNKTGTTSLEREMLDQGYVVGDEMKGKVLVDAWARRDFRPVIELCRTAQFFQDAPFSWPYTFMALDRAFPGSRFVLTVRDDAEEWYRSLVRFLGRRWANGRIPPTARDLKEAPGPYPGFRYHVHTTVHRVPGDDPFRKDALLDFYHTHNKMVRDYFRHRPEDLLVVNVKRPEDYDRFCAFLGVPRRREGFPWENRT</sequence>
<proteinExistence type="predicted"/>
<dbReference type="SUPFAM" id="SSF52540">
    <property type="entry name" value="P-loop containing nucleoside triphosphate hydrolases"/>
    <property type="match status" value="1"/>
</dbReference>
<organism evidence="1 2">
    <name type="scientific">Thiohalorhabdus denitrificans</name>
    <dbReference type="NCBI Taxonomy" id="381306"/>
    <lineage>
        <taxon>Bacteria</taxon>
        <taxon>Pseudomonadati</taxon>
        <taxon>Pseudomonadota</taxon>
        <taxon>Gammaproteobacteria</taxon>
        <taxon>Thiohalorhabdales</taxon>
        <taxon>Thiohalorhabdaceae</taxon>
        <taxon>Thiohalorhabdus</taxon>
    </lineage>
</organism>
<dbReference type="InterPro" id="IPR027417">
    <property type="entry name" value="P-loop_NTPase"/>
</dbReference>
<protein>
    <recommendedName>
        <fullName evidence="3">Sulfotransferase family protein</fullName>
    </recommendedName>
</protein>
<dbReference type="PANTHER" id="PTHR36978">
    <property type="entry name" value="P-LOOP CONTAINING NUCLEOTIDE TRIPHOSPHATE HYDROLASE"/>
    <property type="match status" value="1"/>
</dbReference>
<dbReference type="PANTHER" id="PTHR36978:SF4">
    <property type="entry name" value="P-LOOP CONTAINING NUCLEOSIDE TRIPHOSPHATE HYDROLASE PROTEIN"/>
    <property type="match status" value="1"/>
</dbReference>
<dbReference type="Gene3D" id="3.40.50.300">
    <property type="entry name" value="P-loop containing nucleotide triphosphate hydrolases"/>
    <property type="match status" value="1"/>
</dbReference>
<evidence type="ECO:0008006" key="3">
    <source>
        <dbReference type="Google" id="ProtNLM"/>
    </source>
</evidence>
<dbReference type="OrthoDB" id="255821at2"/>
<evidence type="ECO:0000313" key="2">
    <source>
        <dbReference type="Proteomes" id="UP000183104"/>
    </source>
</evidence>
<name>A0A1G5GRA6_9GAMM</name>
<gene>
    <name evidence="1" type="ORF">SAMN05661077_2415</name>
</gene>